<evidence type="ECO:0000313" key="7">
    <source>
        <dbReference type="EMBL" id="KAK3280362.1"/>
    </source>
</evidence>
<comment type="caution">
    <text evidence="7">The sequence shown here is derived from an EMBL/GenBank/DDBJ whole genome shotgun (WGS) entry which is preliminary data.</text>
</comment>
<dbReference type="PANTHER" id="PTHR43021:SF2">
    <property type="entry name" value="CATION_H+ EXCHANGER DOMAIN-CONTAINING PROTEIN"/>
    <property type="match status" value="1"/>
</dbReference>
<dbReference type="InterPro" id="IPR038770">
    <property type="entry name" value="Na+/solute_symporter_sf"/>
</dbReference>
<feature type="transmembrane region" description="Helical" evidence="5">
    <location>
        <begin position="106"/>
        <end position="131"/>
    </location>
</feature>
<protein>
    <recommendedName>
        <fullName evidence="6">Cation/H+ exchanger transmembrane domain-containing protein</fullName>
    </recommendedName>
</protein>
<dbReference type="GO" id="GO:1902600">
    <property type="term" value="P:proton transmembrane transport"/>
    <property type="evidence" value="ECO:0007669"/>
    <property type="project" value="InterPro"/>
</dbReference>
<evidence type="ECO:0000313" key="8">
    <source>
        <dbReference type="Proteomes" id="UP001190700"/>
    </source>
</evidence>
<dbReference type="GO" id="GO:0016020">
    <property type="term" value="C:membrane"/>
    <property type="evidence" value="ECO:0007669"/>
    <property type="project" value="UniProtKB-SubCell"/>
</dbReference>
<dbReference type="Pfam" id="PF00999">
    <property type="entry name" value="Na_H_Exchanger"/>
    <property type="match status" value="1"/>
</dbReference>
<keyword evidence="4 5" id="KW-0472">Membrane</keyword>
<dbReference type="PANTHER" id="PTHR43021">
    <property type="entry name" value="NA(+)/H(+) ANTIPORTER-RELATED"/>
    <property type="match status" value="1"/>
</dbReference>
<feature type="transmembrane region" description="Helical" evidence="5">
    <location>
        <begin position="305"/>
        <end position="329"/>
    </location>
</feature>
<gene>
    <name evidence="7" type="ORF">CYMTET_11790</name>
</gene>
<dbReference type="AlphaFoldDB" id="A0AAE0GLV1"/>
<evidence type="ECO:0000256" key="2">
    <source>
        <dbReference type="ARBA" id="ARBA00022692"/>
    </source>
</evidence>
<evidence type="ECO:0000256" key="5">
    <source>
        <dbReference type="SAM" id="Phobius"/>
    </source>
</evidence>
<evidence type="ECO:0000256" key="1">
    <source>
        <dbReference type="ARBA" id="ARBA00004141"/>
    </source>
</evidence>
<dbReference type="Proteomes" id="UP001190700">
    <property type="component" value="Unassembled WGS sequence"/>
</dbReference>
<evidence type="ECO:0000256" key="3">
    <source>
        <dbReference type="ARBA" id="ARBA00022989"/>
    </source>
</evidence>
<dbReference type="EMBL" id="LGRX02004428">
    <property type="protein sequence ID" value="KAK3280362.1"/>
    <property type="molecule type" value="Genomic_DNA"/>
</dbReference>
<sequence>MISGLGIVDQVCLACIAFASGSEVHLAELWKMLRPVISLTLSITAASWSLVCLAFLSVANWLPFMSKMGFSERFCVASLAGTISVARSPATAIAVLREVEDRTTPFCSLSLAVIVLKDVLVIILFAFNLEFLNFIAAEESPNPTHGVASQVLHMFAALMWPLCEIFGSAAAGLVGGFLTITWLRHTAFSTLAPHRAHRAASVASAVCTMAIVGGSFLGAHHIGLEPLLVCVVMGICTANQGSSWSVLHVAANLQRGEHIALEERDKQLLMDREVLEIAIDHVMPTVNLAFFSLAGAALAVDTLAATAHISVIIFMMRLVGIIVGTRLGAQATAWPPEQTRVAWMAYVTQAGVAIGLTKSVVAKGVDWGAPFSAIMTAVIVCNSMVGPLLFKLSITLVEETSSQGTAV</sequence>
<keyword evidence="2 5" id="KW-0812">Transmembrane</keyword>
<proteinExistence type="predicted"/>
<keyword evidence="8" id="KW-1185">Reference proteome</keyword>
<evidence type="ECO:0000259" key="6">
    <source>
        <dbReference type="Pfam" id="PF00999"/>
    </source>
</evidence>
<organism evidence="7 8">
    <name type="scientific">Cymbomonas tetramitiformis</name>
    <dbReference type="NCBI Taxonomy" id="36881"/>
    <lineage>
        <taxon>Eukaryota</taxon>
        <taxon>Viridiplantae</taxon>
        <taxon>Chlorophyta</taxon>
        <taxon>Pyramimonadophyceae</taxon>
        <taxon>Pyramimonadales</taxon>
        <taxon>Pyramimonadaceae</taxon>
        <taxon>Cymbomonas</taxon>
    </lineage>
</organism>
<feature type="domain" description="Cation/H+ exchanger transmembrane" evidence="6">
    <location>
        <begin position="12"/>
        <end position="391"/>
    </location>
</feature>
<feature type="transmembrane region" description="Helical" evidence="5">
    <location>
        <begin position="45"/>
        <end position="64"/>
    </location>
</feature>
<feature type="transmembrane region" description="Helical" evidence="5">
    <location>
        <begin position="367"/>
        <end position="390"/>
    </location>
</feature>
<reference evidence="7 8" key="1">
    <citation type="journal article" date="2015" name="Genome Biol. Evol.">
        <title>Comparative Genomics of a Bacterivorous Green Alga Reveals Evolutionary Causalities and Consequences of Phago-Mixotrophic Mode of Nutrition.</title>
        <authorList>
            <person name="Burns J.A."/>
            <person name="Paasch A."/>
            <person name="Narechania A."/>
            <person name="Kim E."/>
        </authorList>
    </citation>
    <scope>NUCLEOTIDE SEQUENCE [LARGE SCALE GENOMIC DNA]</scope>
    <source>
        <strain evidence="7 8">PLY_AMNH</strain>
    </source>
</reference>
<accession>A0AAE0GLV1</accession>
<feature type="transmembrane region" description="Helical" evidence="5">
    <location>
        <begin position="199"/>
        <end position="220"/>
    </location>
</feature>
<feature type="transmembrane region" description="Helical" evidence="5">
    <location>
        <begin position="274"/>
        <end position="299"/>
    </location>
</feature>
<evidence type="ECO:0000256" key="4">
    <source>
        <dbReference type="ARBA" id="ARBA00023136"/>
    </source>
</evidence>
<dbReference type="GO" id="GO:0015297">
    <property type="term" value="F:antiporter activity"/>
    <property type="evidence" value="ECO:0007669"/>
    <property type="project" value="InterPro"/>
</dbReference>
<name>A0AAE0GLV1_9CHLO</name>
<comment type="subcellular location">
    <subcellularLocation>
        <location evidence="1">Membrane</location>
        <topology evidence="1">Multi-pass membrane protein</topology>
    </subcellularLocation>
</comment>
<feature type="transmembrane region" description="Helical" evidence="5">
    <location>
        <begin position="151"/>
        <end position="178"/>
    </location>
</feature>
<keyword evidence="3 5" id="KW-1133">Transmembrane helix</keyword>
<feature type="transmembrane region" description="Helical" evidence="5">
    <location>
        <begin position="341"/>
        <end position="361"/>
    </location>
</feature>
<dbReference type="Gene3D" id="1.20.1530.20">
    <property type="match status" value="1"/>
</dbReference>
<dbReference type="InterPro" id="IPR006153">
    <property type="entry name" value="Cation/H_exchanger_TM"/>
</dbReference>